<proteinExistence type="predicted"/>
<feature type="transmembrane region" description="Helical" evidence="1">
    <location>
        <begin position="157"/>
        <end position="175"/>
    </location>
</feature>
<reference evidence="2" key="1">
    <citation type="submission" date="2020-12" db="EMBL/GenBank/DDBJ databases">
        <title>Prauserella sp. ASG 168, a novel actinomycete isolated from cave rock.</title>
        <authorList>
            <person name="Suriyachadkun C."/>
        </authorList>
    </citation>
    <scope>NUCLEOTIDE SEQUENCE</scope>
    <source>
        <strain evidence="2">ASG 168</strain>
    </source>
</reference>
<dbReference type="EMBL" id="JAENJH010000002">
    <property type="protein sequence ID" value="MBK1785254.1"/>
    <property type="molecule type" value="Genomic_DNA"/>
</dbReference>
<evidence type="ECO:0000256" key="1">
    <source>
        <dbReference type="SAM" id="Phobius"/>
    </source>
</evidence>
<organism evidence="2 3">
    <name type="scientific">Prauserella cavernicola</name>
    <dbReference type="NCBI Taxonomy" id="2800127"/>
    <lineage>
        <taxon>Bacteria</taxon>
        <taxon>Bacillati</taxon>
        <taxon>Actinomycetota</taxon>
        <taxon>Actinomycetes</taxon>
        <taxon>Pseudonocardiales</taxon>
        <taxon>Pseudonocardiaceae</taxon>
        <taxon>Prauserella</taxon>
    </lineage>
</organism>
<dbReference type="RefSeq" id="WP_200318191.1">
    <property type="nucleotide sequence ID" value="NZ_JAENJH010000002.1"/>
</dbReference>
<dbReference type="Proteomes" id="UP000635245">
    <property type="component" value="Unassembled WGS sequence"/>
</dbReference>
<gene>
    <name evidence="2" type="ORF">JHE00_13050</name>
</gene>
<evidence type="ECO:0000313" key="3">
    <source>
        <dbReference type="Proteomes" id="UP000635245"/>
    </source>
</evidence>
<feature type="transmembrane region" description="Helical" evidence="1">
    <location>
        <begin position="116"/>
        <end position="137"/>
    </location>
</feature>
<accession>A0A934QT96</accession>
<evidence type="ECO:0008006" key="4">
    <source>
        <dbReference type="Google" id="ProtNLM"/>
    </source>
</evidence>
<sequence>MIWLAWRQHRSKLVGLGAVFLLLACGYVALGAAMRGAISPADLPYCFTGSEPVRCGSWSDLVDAIHHYVVILFPLLPALVGMFLGAPLVANELEHHTHRFAWTQGLARSRWLSSKLLFLGACSVLFGVVFSVAYAWWFSPALESEGWFATFDFGLVSFPATSLFGFLLGVAAGALTRRTLAGMAATLAVYLPLFVVVKNFVRPHYLDPVLSASPAVDSLRVGTQVFVDAQGAVYSSSEAASRAGVADPAGFLNSDTADEMARAGYFSRVPVQPADRYWTLQVIEAGLFLALAGVCVALVFWCVNRRLS</sequence>
<name>A0A934QT96_9PSEU</name>
<comment type="caution">
    <text evidence="2">The sequence shown here is derived from an EMBL/GenBank/DDBJ whole genome shotgun (WGS) entry which is preliminary data.</text>
</comment>
<dbReference type="PROSITE" id="PS51257">
    <property type="entry name" value="PROKAR_LIPOPROTEIN"/>
    <property type="match status" value="1"/>
</dbReference>
<feature type="transmembrane region" description="Helical" evidence="1">
    <location>
        <begin position="278"/>
        <end position="303"/>
    </location>
</feature>
<feature type="transmembrane region" description="Helical" evidence="1">
    <location>
        <begin position="182"/>
        <end position="201"/>
    </location>
</feature>
<keyword evidence="1" id="KW-0812">Transmembrane</keyword>
<keyword evidence="1" id="KW-0472">Membrane</keyword>
<keyword evidence="1" id="KW-1133">Transmembrane helix</keyword>
<keyword evidence="3" id="KW-1185">Reference proteome</keyword>
<dbReference type="AlphaFoldDB" id="A0A934QT96"/>
<feature type="transmembrane region" description="Helical" evidence="1">
    <location>
        <begin position="68"/>
        <end position="90"/>
    </location>
</feature>
<evidence type="ECO:0000313" key="2">
    <source>
        <dbReference type="EMBL" id="MBK1785254.1"/>
    </source>
</evidence>
<protein>
    <recommendedName>
        <fullName evidence="4">ABC transporter permease</fullName>
    </recommendedName>
</protein>